<protein>
    <submittedName>
        <fullName evidence="1">Uncharacterized protein</fullName>
    </submittedName>
</protein>
<sequence length="65" mass="7739">MENLSDFYKQDTLGWYKYATSKYEVNRWLKKVGKEGLEELINSITISSDFNSAYKLAEEQYQEFP</sequence>
<name>A0ABW3SMK0_9BACT</name>
<accession>A0ABW3SMK0</accession>
<dbReference type="RefSeq" id="WP_377524137.1">
    <property type="nucleotide sequence ID" value="NZ_JBHTLD010000037.1"/>
</dbReference>
<gene>
    <name evidence="1" type="ORF">ACFQ2O_06305</name>
</gene>
<dbReference type="EMBL" id="JBHTLD010000037">
    <property type="protein sequence ID" value="MFD1185813.1"/>
    <property type="molecule type" value="Genomic_DNA"/>
</dbReference>
<evidence type="ECO:0000313" key="2">
    <source>
        <dbReference type="Proteomes" id="UP001597094"/>
    </source>
</evidence>
<comment type="caution">
    <text evidence="1">The sequence shown here is derived from an EMBL/GenBank/DDBJ whole genome shotgun (WGS) entry which is preliminary data.</text>
</comment>
<keyword evidence="2" id="KW-1185">Reference proteome</keyword>
<evidence type="ECO:0000313" key="1">
    <source>
        <dbReference type="EMBL" id="MFD1185813.1"/>
    </source>
</evidence>
<dbReference type="Proteomes" id="UP001597094">
    <property type="component" value="Unassembled WGS sequence"/>
</dbReference>
<reference evidence="2" key="1">
    <citation type="journal article" date="2019" name="Int. J. Syst. Evol. Microbiol.">
        <title>The Global Catalogue of Microorganisms (GCM) 10K type strain sequencing project: providing services to taxonomists for standard genome sequencing and annotation.</title>
        <authorList>
            <consortium name="The Broad Institute Genomics Platform"/>
            <consortium name="The Broad Institute Genome Sequencing Center for Infectious Disease"/>
            <person name="Wu L."/>
            <person name="Ma J."/>
        </authorList>
    </citation>
    <scope>NUCLEOTIDE SEQUENCE [LARGE SCALE GENOMIC DNA]</scope>
    <source>
        <strain evidence="2">JCM 31319</strain>
    </source>
</reference>
<proteinExistence type="predicted"/>
<organism evidence="1 2">
    <name type="scientific">Pontibacter rugosus</name>
    <dbReference type="NCBI Taxonomy" id="1745966"/>
    <lineage>
        <taxon>Bacteria</taxon>
        <taxon>Pseudomonadati</taxon>
        <taxon>Bacteroidota</taxon>
        <taxon>Cytophagia</taxon>
        <taxon>Cytophagales</taxon>
        <taxon>Hymenobacteraceae</taxon>
        <taxon>Pontibacter</taxon>
    </lineage>
</organism>